<organism evidence="9 10">
    <name type="scientific">Roseateles oligotrophus</name>
    <dbReference type="NCBI Taxonomy" id="1769250"/>
    <lineage>
        <taxon>Bacteria</taxon>
        <taxon>Pseudomonadati</taxon>
        <taxon>Pseudomonadota</taxon>
        <taxon>Betaproteobacteria</taxon>
        <taxon>Burkholderiales</taxon>
        <taxon>Sphaerotilaceae</taxon>
        <taxon>Roseateles</taxon>
    </lineage>
</organism>
<dbReference type="GO" id="GO:0004252">
    <property type="term" value="F:serine-type endopeptidase activity"/>
    <property type="evidence" value="ECO:0007669"/>
    <property type="project" value="UniProtKB-UniRule"/>
</dbReference>
<dbReference type="InterPro" id="IPR000209">
    <property type="entry name" value="Peptidase_S8/S53_dom"/>
</dbReference>
<comment type="similarity">
    <text evidence="1 5 6">Belongs to the peptidase S8 family.</text>
</comment>
<evidence type="ECO:0000313" key="9">
    <source>
        <dbReference type="EMBL" id="MBB4843294.1"/>
    </source>
</evidence>
<dbReference type="PROSITE" id="PS00137">
    <property type="entry name" value="SUBTILASE_HIS"/>
    <property type="match status" value="1"/>
</dbReference>
<dbReference type="InterPro" id="IPR017315">
    <property type="entry name" value="Pep_S8A_subtilisin_pbac-2"/>
</dbReference>
<dbReference type="PRINTS" id="PR00723">
    <property type="entry name" value="SUBTILISIN"/>
</dbReference>
<keyword evidence="10" id="KW-1185">Reference proteome</keyword>
<dbReference type="RefSeq" id="WP_184298415.1">
    <property type="nucleotide sequence ID" value="NZ_JACHLP010000003.1"/>
</dbReference>
<feature type="chain" id="PRO_5032331776" description="Peptidase S8/S53 domain-containing protein" evidence="7">
    <location>
        <begin position="27"/>
        <end position="603"/>
    </location>
</feature>
<evidence type="ECO:0000256" key="4">
    <source>
        <dbReference type="ARBA" id="ARBA00022825"/>
    </source>
</evidence>
<evidence type="ECO:0000256" key="3">
    <source>
        <dbReference type="ARBA" id="ARBA00022801"/>
    </source>
</evidence>
<dbReference type="Pfam" id="PF17957">
    <property type="entry name" value="Big_7"/>
    <property type="match status" value="2"/>
</dbReference>
<dbReference type="GO" id="GO:0006508">
    <property type="term" value="P:proteolysis"/>
    <property type="evidence" value="ECO:0007669"/>
    <property type="project" value="UniProtKB-KW"/>
</dbReference>
<dbReference type="AlphaFoldDB" id="A0A840L444"/>
<dbReference type="Pfam" id="PF00082">
    <property type="entry name" value="Peptidase_S8"/>
    <property type="match status" value="1"/>
</dbReference>
<dbReference type="InterPro" id="IPR050131">
    <property type="entry name" value="Peptidase_S8_subtilisin-like"/>
</dbReference>
<feature type="signal peptide" evidence="7">
    <location>
        <begin position="1"/>
        <end position="26"/>
    </location>
</feature>
<comment type="caution">
    <text evidence="9">The sequence shown here is derived from an EMBL/GenBank/DDBJ whole genome shotgun (WGS) entry which is preliminary data.</text>
</comment>
<dbReference type="Gene3D" id="3.40.50.200">
    <property type="entry name" value="Peptidase S8/S53 domain"/>
    <property type="match status" value="1"/>
</dbReference>
<sequence length="603" mass="60298">MSVTHGLAFGALIAALSACSIAPHQASDEVARALEDLQRNPSSAGPGGAPTVVKGRIIVEARAGLSRGNLASILDAHGGKARQIGKSNLYIVDLPASASETAIAAVLAKNPHLKAAEPDQRIAPQFVSNDPYLGSEWHLAKINAASAWDRSQGAGVTIAVLDSGVDPSHPDLAPRLVPGWNFYDNNSNTADVFGHGTKVAGVAAAIGNNGIGVAGVAGQANVMPIRVTDLQGYAYASMIAQGLTWAADHGVRVANVSFEVAGIASVISAANYLRSKGGLVANSAGNSGLNSSTPATTSMVVVSATDSNDVRASWSNYGPSITVAAPGVLIWTSTSGGGYSAVSGTSFAAPVTAGVLGLMMAANSTLPNTQVESLLFSTAADLGASGRDIEFGYGRVNADAAVRAAAAAISTADLQAPTLSIGAPLANSTVSGWVQVDIGATDNVGVSKVELRANGVLVGTDTAAPFSFSWDSTAVPNGLNKLVGTAYDGAGNSANSSELIVNVSNSSKSVPDTSPPVIGISNPKNGSVVSGTLSVQVSATDDSGSAGISQTLLIDGVKVASASGGSLSYSWNTRKLAAGAHTIQAIARDAAGNSSTATISVSK</sequence>
<dbReference type="SUPFAM" id="SSF52743">
    <property type="entry name" value="Subtilisin-like"/>
    <property type="match status" value="1"/>
</dbReference>
<dbReference type="InterPro" id="IPR015500">
    <property type="entry name" value="Peptidase_S8_subtilisin-rel"/>
</dbReference>
<keyword evidence="4 5" id="KW-0720">Serine protease</keyword>
<dbReference type="PANTHER" id="PTHR43806">
    <property type="entry name" value="PEPTIDASE S8"/>
    <property type="match status" value="1"/>
</dbReference>
<dbReference type="PROSITE" id="PS00136">
    <property type="entry name" value="SUBTILASE_ASP"/>
    <property type="match status" value="1"/>
</dbReference>
<keyword evidence="2 5" id="KW-0645">Protease</keyword>
<evidence type="ECO:0000256" key="2">
    <source>
        <dbReference type="ARBA" id="ARBA00022670"/>
    </source>
</evidence>
<dbReference type="InterPro" id="IPR022398">
    <property type="entry name" value="Peptidase_S8_His-AS"/>
</dbReference>
<dbReference type="PANTHER" id="PTHR43806:SF11">
    <property type="entry name" value="CEREVISIN-RELATED"/>
    <property type="match status" value="1"/>
</dbReference>
<feature type="active site" description="Charge relay system" evidence="5">
    <location>
        <position position="162"/>
    </location>
</feature>
<feature type="domain" description="Peptidase S8/S53" evidence="8">
    <location>
        <begin position="153"/>
        <end position="394"/>
    </location>
</feature>
<dbReference type="Proteomes" id="UP000562027">
    <property type="component" value="Unassembled WGS sequence"/>
</dbReference>
<feature type="active site" description="Charge relay system" evidence="5">
    <location>
        <position position="195"/>
    </location>
</feature>
<dbReference type="Gene3D" id="2.60.40.10">
    <property type="entry name" value="Immunoglobulins"/>
    <property type="match status" value="2"/>
</dbReference>
<evidence type="ECO:0000313" key="10">
    <source>
        <dbReference type="Proteomes" id="UP000562027"/>
    </source>
</evidence>
<dbReference type="InterPro" id="IPR034054">
    <property type="entry name" value="Pep_S8_PrcA"/>
</dbReference>
<evidence type="ECO:0000256" key="7">
    <source>
        <dbReference type="SAM" id="SignalP"/>
    </source>
</evidence>
<feature type="active site" description="Charge relay system" evidence="5">
    <location>
        <position position="346"/>
    </location>
</feature>
<name>A0A840L444_9BURK</name>
<protein>
    <recommendedName>
        <fullName evidence="8">Peptidase S8/S53 domain-containing protein</fullName>
    </recommendedName>
</protein>
<dbReference type="InterPro" id="IPR036852">
    <property type="entry name" value="Peptidase_S8/S53_dom_sf"/>
</dbReference>
<reference evidence="9 10" key="1">
    <citation type="submission" date="2020-08" db="EMBL/GenBank/DDBJ databases">
        <title>Functional genomics of gut bacteria from endangered species of beetles.</title>
        <authorList>
            <person name="Carlos-Shanley C."/>
        </authorList>
    </citation>
    <scope>NUCLEOTIDE SEQUENCE [LARGE SCALE GENOMIC DNA]</scope>
    <source>
        <strain evidence="9 10">S00239</strain>
    </source>
</reference>
<dbReference type="PROSITE" id="PS00138">
    <property type="entry name" value="SUBTILASE_SER"/>
    <property type="match status" value="1"/>
</dbReference>
<dbReference type="PIRSF" id="PIRSF037901">
    <property type="entry name" value="Subtilisin_rel_Nmul_A1891"/>
    <property type="match status" value="1"/>
</dbReference>
<dbReference type="PROSITE" id="PS51892">
    <property type="entry name" value="SUBTILASE"/>
    <property type="match status" value="1"/>
</dbReference>
<evidence type="ECO:0000256" key="6">
    <source>
        <dbReference type="RuleBase" id="RU003355"/>
    </source>
</evidence>
<keyword evidence="3 5" id="KW-0378">Hydrolase</keyword>
<accession>A0A840L444</accession>
<dbReference type="InterPro" id="IPR013783">
    <property type="entry name" value="Ig-like_fold"/>
</dbReference>
<dbReference type="InterPro" id="IPR023828">
    <property type="entry name" value="Peptidase_S8_Ser-AS"/>
</dbReference>
<proteinExistence type="inferred from homology"/>
<dbReference type="InterPro" id="IPR023827">
    <property type="entry name" value="Peptidase_S8_Asp-AS"/>
</dbReference>
<dbReference type="EMBL" id="JACHLP010000003">
    <property type="protein sequence ID" value="MBB4843294.1"/>
    <property type="molecule type" value="Genomic_DNA"/>
</dbReference>
<dbReference type="CDD" id="cd07498">
    <property type="entry name" value="Peptidases_S8_15"/>
    <property type="match status" value="1"/>
</dbReference>
<evidence type="ECO:0000256" key="1">
    <source>
        <dbReference type="ARBA" id="ARBA00011073"/>
    </source>
</evidence>
<evidence type="ECO:0000259" key="8">
    <source>
        <dbReference type="Pfam" id="PF00082"/>
    </source>
</evidence>
<keyword evidence="7" id="KW-0732">Signal</keyword>
<evidence type="ECO:0000256" key="5">
    <source>
        <dbReference type="PROSITE-ProRule" id="PRU01240"/>
    </source>
</evidence>
<gene>
    <name evidence="9" type="ORF">HNP55_001813</name>
</gene>